<name>A0A6M7WV27_RHILI</name>
<sequence>MPTTIEGIQADIHEAATPGFRSSLIARGQARAMIWRQGVLPLGAPAFSPQLSYDLQSYGYSLLSFGLRLRELGGDPAQARLAFENSATALEAVIAKGDHHENDRDFHFVMAAAGYHLAHFSARAYSILTIVQADDNFSPIERALALLMLRDLNVLQALALSYRLDGTGSDQNIAAIFQGQFEAQQADQPDIDTSPFLFDGIDLALTDAFMGAIDIFLLALERGERALLDQAIGRLKDGISICAELNMLPQWWSHRVAVHLLSDLWDSTFHEKLPLLPVGGDAATWSGLRDLFIASMLRRPKAEIDLWPSQIAAATRAVDQADNLVVSLPTSAGKTRIAELCILRCLAAARRIVFVTPLRALSAQTEATLQRTFGPLGKTVSALYGSIGVSGFDQDAIRGRNIVVATPEKLDFALRNDPSLLDDVGLLVFDEGHMIGLSEREVRYEVQIQRLLKRADAGQRRIVCLSAILPDGNQLDDFANWLRRDQPGGIVKSEWRPTRLRYGEVIWNGQFARLNLRVGQERPFVPRFLTGVVPPVGKRKKIFPNDLRELCLATAWRLVADGQSVLVFCPVRASVEPFATKIIDLNLRGALPSLLTADEGVLNTAMVLGEEWLGPDHPILQCLKLGVAIHHGALPSAYRKEIERLLREAVLKVTISSPTLAQGLNLSATAVIIHSLHRNKDRIETSEFKNVIGRAGRAYVDVEGLVLYPIFDEHLRRLDQWQKLIADVTSREMESGLLRLVVTLLQRMRRRVGGSIENLTEYVLNNAEAWTFPEIAGEKAEDRLQARADWERFTASLDTAILSLIGENDIADDDIAAALDSILQSSLWERRLNRRNEAAQNALKATLVSRGRLIWAQSTASRRRGYFLAGIGLTTGHALDALAAEGNQLLVDSNGYLIAGEYAAAIATIAAIAERVFAISPFVPDKVPENWREILASWLRGDSLAPLGSGQEADTLRFVESGLVYRLPWAMEAIRVRGLANGDVIGGMGASLDDFDLSRAVSAIETGTMNRSASILIQAGFSSRLAAIKAINDTGATFGNGVELQQWLASEIVTQVSHQPDWPTAETHAMWLSFVGSFAPRETTVWKDQRYQAPVTWVPGLVQPAGTPVRLHSINGHGVVVSADGQYLGTLGAPLNPARKGLVRSAIMPEGDRIFISYLGPEDLWII</sequence>
<dbReference type="GO" id="GO:0005524">
    <property type="term" value="F:ATP binding"/>
    <property type="evidence" value="ECO:0007669"/>
    <property type="project" value="UniProtKB-KW"/>
</dbReference>
<evidence type="ECO:0000256" key="4">
    <source>
        <dbReference type="ARBA" id="ARBA00022840"/>
    </source>
</evidence>
<dbReference type="InterPro" id="IPR050474">
    <property type="entry name" value="Hel308_SKI2-like"/>
</dbReference>
<dbReference type="PROSITE" id="PS51194">
    <property type="entry name" value="HELICASE_CTER"/>
    <property type="match status" value="1"/>
</dbReference>
<dbReference type="GO" id="GO:0003676">
    <property type="term" value="F:nucleic acid binding"/>
    <property type="evidence" value="ECO:0007669"/>
    <property type="project" value="InterPro"/>
</dbReference>
<dbReference type="Pfam" id="PF00271">
    <property type="entry name" value="Helicase_C"/>
    <property type="match status" value="1"/>
</dbReference>
<dbReference type="AlphaFoldDB" id="A0A6M7WV27"/>
<dbReference type="CDD" id="cd17921">
    <property type="entry name" value="DEXHc_Ski2"/>
    <property type="match status" value="1"/>
</dbReference>
<dbReference type="InterPro" id="IPR027417">
    <property type="entry name" value="P-loop_NTPase"/>
</dbReference>
<protein>
    <submittedName>
        <fullName evidence="7">DEAD/DEAH box helicase</fullName>
    </submittedName>
</protein>
<dbReference type="GO" id="GO:0016787">
    <property type="term" value="F:hydrolase activity"/>
    <property type="evidence" value="ECO:0007669"/>
    <property type="project" value="UniProtKB-KW"/>
</dbReference>
<reference evidence="7 8" key="1">
    <citation type="submission" date="2018-10" db="EMBL/GenBank/DDBJ databases">
        <authorList>
            <person name="Perry B.J."/>
            <person name="Sullivan J.T."/>
            <person name="Murphy R.J.T."/>
            <person name="Ramsay J.P."/>
            <person name="Ronson C.W."/>
        </authorList>
    </citation>
    <scope>NUCLEOTIDE SEQUENCE [LARGE SCALE GENOMIC DNA]</scope>
    <source>
        <strain evidence="7 8">R88b</strain>
    </source>
</reference>
<evidence type="ECO:0000313" key="7">
    <source>
        <dbReference type="EMBL" id="QKD02821.1"/>
    </source>
</evidence>
<dbReference type="InterPro" id="IPR014001">
    <property type="entry name" value="Helicase_ATP-bd"/>
</dbReference>
<dbReference type="GO" id="GO:0004386">
    <property type="term" value="F:helicase activity"/>
    <property type="evidence" value="ECO:0007669"/>
    <property type="project" value="UniProtKB-KW"/>
</dbReference>
<evidence type="ECO:0000256" key="3">
    <source>
        <dbReference type="ARBA" id="ARBA00022806"/>
    </source>
</evidence>
<evidence type="ECO:0000256" key="2">
    <source>
        <dbReference type="ARBA" id="ARBA00022801"/>
    </source>
</evidence>
<keyword evidence="1" id="KW-0547">Nucleotide-binding</keyword>
<dbReference type="InterPro" id="IPR011545">
    <property type="entry name" value="DEAD/DEAH_box_helicase_dom"/>
</dbReference>
<dbReference type="Gene3D" id="3.40.50.300">
    <property type="entry name" value="P-loop containing nucleotide triphosphate hydrolases"/>
    <property type="match status" value="2"/>
</dbReference>
<gene>
    <name evidence="7" type="ORF">EB235_15975</name>
</gene>
<feature type="domain" description="Helicase C-terminal" evidence="6">
    <location>
        <begin position="546"/>
        <end position="741"/>
    </location>
</feature>
<keyword evidence="2" id="KW-0378">Hydrolase</keyword>
<proteinExistence type="predicted"/>
<organism evidence="7 8">
    <name type="scientific">Mesorhizobium loti R88b</name>
    <dbReference type="NCBI Taxonomy" id="935548"/>
    <lineage>
        <taxon>Bacteria</taxon>
        <taxon>Pseudomonadati</taxon>
        <taxon>Pseudomonadota</taxon>
        <taxon>Alphaproteobacteria</taxon>
        <taxon>Hyphomicrobiales</taxon>
        <taxon>Phyllobacteriaceae</taxon>
        <taxon>Mesorhizobium</taxon>
    </lineage>
</organism>
<evidence type="ECO:0000259" key="5">
    <source>
        <dbReference type="PROSITE" id="PS51192"/>
    </source>
</evidence>
<dbReference type="PROSITE" id="PS51192">
    <property type="entry name" value="HELICASE_ATP_BIND_1"/>
    <property type="match status" value="1"/>
</dbReference>
<dbReference type="SMART" id="SM00490">
    <property type="entry name" value="HELICc"/>
    <property type="match status" value="1"/>
</dbReference>
<dbReference type="PANTHER" id="PTHR47961:SF6">
    <property type="entry name" value="DNA-DIRECTED DNA POLYMERASE"/>
    <property type="match status" value="1"/>
</dbReference>
<dbReference type="Proteomes" id="UP000503017">
    <property type="component" value="Chromosome"/>
</dbReference>
<dbReference type="SUPFAM" id="SSF52540">
    <property type="entry name" value="P-loop containing nucleoside triphosphate hydrolases"/>
    <property type="match status" value="1"/>
</dbReference>
<accession>A0A6M7WV27</accession>
<dbReference type="PANTHER" id="PTHR47961">
    <property type="entry name" value="DNA POLYMERASE THETA, PUTATIVE (AFU_ORTHOLOGUE AFUA_1G05260)-RELATED"/>
    <property type="match status" value="1"/>
</dbReference>
<keyword evidence="3 7" id="KW-0347">Helicase</keyword>
<dbReference type="InterPro" id="IPR001650">
    <property type="entry name" value="Helicase_C-like"/>
</dbReference>
<evidence type="ECO:0000256" key="1">
    <source>
        <dbReference type="ARBA" id="ARBA00022741"/>
    </source>
</evidence>
<feature type="domain" description="Helicase ATP-binding" evidence="5">
    <location>
        <begin position="315"/>
        <end position="487"/>
    </location>
</feature>
<evidence type="ECO:0000259" key="6">
    <source>
        <dbReference type="PROSITE" id="PS51194"/>
    </source>
</evidence>
<keyword evidence="4" id="KW-0067">ATP-binding</keyword>
<dbReference type="SMART" id="SM00487">
    <property type="entry name" value="DEXDc"/>
    <property type="match status" value="1"/>
</dbReference>
<dbReference type="Pfam" id="PF00270">
    <property type="entry name" value="DEAD"/>
    <property type="match status" value="1"/>
</dbReference>
<evidence type="ECO:0000313" key="8">
    <source>
        <dbReference type="Proteomes" id="UP000503017"/>
    </source>
</evidence>
<dbReference type="RefSeq" id="WP_027030069.1">
    <property type="nucleotide sequence ID" value="NZ_CP033367.1"/>
</dbReference>
<dbReference type="EMBL" id="CP033367">
    <property type="protein sequence ID" value="QKD02821.1"/>
    <property type="molecule type" value="Genomic_DNA"/>
</dbReference>